<sequence>MLEAFDKRIALLRETNSTLETIAQTLFKSWFVDFDPVRAKAEGRQLEGIDATTAALFPDSFEESELGLVPKGWEAGVLSDLASFQNGYAFRSQDWVDTGHPVVKIGDVKPGLINFSGCSRVAPTTVVGLERFKLSRGDLLVGMTGYVGETGLVPRVEPDAYINQRVGRLVTRAGLSDIGMVYCAVRDPAYKAYAESQSHGSAQANVSGAALLAYPVVIPSPEVLSRFNHIVEPLLESILSNHEQAQTLTQLRDTLLPRLISGQLRLPEAMAEITKSTAQELQYAN</sequence>
<dbReference type="AlphaFoldDB" id="W6QZ22"/>
<dbReference type="SUPFAM" id="SSF116734">
    <property type="entry name" value="DNA methylase specificity domain"/>
    <property type="match status" value="1"/>
</dbReference>
<evidence type="ECO:0000313" key="6">
    <source>
        <dbReference type="Proteomes" id="UP000032841"/>
    </source>
</evidence>
<dbReference type="Gene3D" id="3.90.220.20">
    <property type="entry name" value="DNA methylase specificity domains"/>
    <property type="match status" value="1"/>
</dbReference>
<proteinExistence type="inferred from homology"/>
<gene>
    <name evidence="5" type="ORF">BN5_3171</name>
</gene>
<dbReference type="InterPro" id="IPR052021">
    <property type="entry name" value="Type-I_RS_S_subunit"/>
</dbReference>
<dbReference type="InterPro" id="IPR044946">
    <property type="entry name" value="Restrct_endonuc_typeI_TRD_sf"/>
</dbReference>
<keyword evidence="3" id="KW-0238">DNA-binding</keyword>
<evidence type="ECO:0000256" key="3">
    <source>
        <dbReference type="ARBA" id="ARBA00023125"/>
    </source>
</evidence>
<dbReference type="PANTHER" id="PTHR30408:SF13">
    <property type="entry name" value="TYPE I RESTRICTION ENZYME HINDI SPECIFICITY SUBUNIT"/>
    <property type="match status" value="1"/>
</dbReference>
<dbReference type="PANTHER" id="PTHR30408">
    <property type="entry name" value="TYPE-1 RESTRICTION ENZYME ECOKI SPECIFICITY PROTEIN"/>
    <property type="match status" value="1"/>
</dbReference>
<dbReference type="eggNOG" id="COG0732">
    <property type="taxonomic scope" value="Bacteria"/>
</dbReference>
<dbReference type="Proteomes" id="UP000032841">
    <property type="component" value="Chromosome"/>
</dbReference>
<dbReference type="CDD" id="cd17278">
    <property type="entry name" value="RMtype1_S_LdeBORF1052P-TRD2-CR2"/>
    <property type="match status" value="1"/>
</dbReference>
<feature type="domain" description="Type I restriction modification DNA specificity" evidence="4">
    <location>
        <begin position="70"/>
        <end position="236"/>
    </location>
</feature>
<name>W6QZ22_ECTO5</name>
<dbReference type="KEGG" id="ppse:BN5_3171"/>
<reference evidence="5 6" key="1">
    <citation type="submission" date="2013-11" db="EMBL/GenBank/DDBJ databases">
        <title>Complete genome sequence of the cyanide-degrading bacterium Pseudomonas pseudoalcaligenes CECT 5344.</title>
        <authorList>
            <person name="Wibberg D."/>
            <person name="Puehler A."/>
            <person name="Schlueter A."/>
        </authorList>
    </citation>
    <scope>NUCLEOTIDE SEQUENCE [LARGE SCALE GENOMIC DNA]</scope>
    <source>
        <strain evidence="6">CECT 5344</strain>
    </source>
</reference>
<dbReference type="InterPro" id="IPR000055">
    <property type="entry name" value="Restrct_endonuc_typeI_TRD"/>
</dbReference>
<dbReference type="GO" id="GO:0009307">
    <property type="term" value="P:DNA restriction-modification system"/>
    <property type="evidence" value="ECO:0007669"/>
    <property type="project" value="UniProtKB-KW"/>
</dbReference>
<protein>
    <submittedName>
        <fullName evidence="5">Restriction modification system DNA specificity domain-containing protein</fullName>
    </submittedName>
</protein>
<dbReference type="REBASE" id="78774">
    <property type="entry name" value="S.Pps5344III"/>
</dbReference>
<dbReference type="Pfam" id="PF01420">
    <property type="entry name" value="Methylase_S"/>
    <property type="match status" value="1"/>
</dbReference>
<organism evidence="5 6">
    <name type="scientific">Ectopseudomonas oleovorans (strain CECT 5344)</name>
    <name type="common">Pseudomonas pseudoalcaligenes</name>
    <dbReference type="NCBI Taxonomy" id="1182590"/>
    <lineage>
        <taxon>Bacteria</taxon>
        <taxon>Pseudomonadati</taxon>
        <taxon>Pseudomonadota</taxon>
        <taxon>Gammaproteobacteria</taxon>
        <taxon>Pseudomonadales</taxon>
        <taxon>Pseudomonadaceae</taxon>
        <taxon>Ectopseudomonas</taxon>
    </lineage>
</organism>
<evidence type="ECO:0000256" key="2">
    <source>
        <dbReference type="ARBA" id="ARBA00022747"/>
    </source>
</evidence>
<accession>W6QZ22</accession>
<dbReference type="HOGENOM" id="CLU_021095_2_1_6"/>
<evidence type="ECO:0000259" key="4">
    <source>
        <dbReference type="Pfam" id="PF01420"/>
    </source>
</evidence>
<comment type="similarity">
    <text evidence="1">Belongs to the type-I restriction system S methylase family.</text>
</comment>
<evidence type="ECO:0000313" key="5">
    <source>
        <dbReference type="EMBL" id="CDM41727.1"/>
    </source>
</evidence>
<keyword evidence="2" id="KW-0680">Restriction system</keyword>
<dbReference type="GO" id="GO:0003677">
    <property type="term" value="F:DNA binding"/>
    <property type="evidence" value="ECO:0007669"/>
    <property type="project" value="UniProtKB-KW"/>
</dbReference>
<dbReference type="EMBL" id="HG916826">
    <property type="protein sequence ID" value="CDM41727.1"/>
    <property type="molecule type" value="Genomic_DNA"/>
</dbReference>
<evidence type="ECO:0000256" key="1">
    <source>
        <dbReference type="ARBA" id="ARBA00010923"/>
    </source>
</evidence>